<evidence type="ECO:0008006" key="4">
    <source>
        <dbReference type="Google" id="ProtNLM"/>
    </source>
</evidence>
<evidence type="ECO:0000313" key="3">
    <source>
        <dbReference type="Proteomes" id="UP000735302"/>
    </source>
</evidence>
<accession>A0AAV4BZ25</accession>
<gene>
    <name evidence="2" type="ORF">PoB_005086600</name>
</gene>
<keyword evidence="3" id="KW-1185">Reference proteome</keyword>
<name>A0AAV4BZ25_9GAST</name>
<proteinExistence type="predicted"/>
<evidence type="ECO:0000256" key="1">
    <source>
        <dbReference type="SAM" id="MobiDB-lite"/>
    </source>
</evidence>
<feature type="region of interest" description="Disordered" evidence="1">
    <location>
        <begin position="1"/>
        <end position="200"/>
    </location>
</feature>
<feature type="compositionally biased region" description="Basic and acidic residues" evidence="1">
    <location>
        <begin position="109"/>
        <end position="121"/>
    </location>
</feature>
<protein>
    <recommendedName>
        <fullName evidence="4">CARMIL C-terminal domain-containing protein</fullName>
    </recommendedName>
</protein>
<comment type="caution">
    <text evidence="2">The sequence shown here is derived from an EMBL/GenBank/DDBJ whole genome shotgun (WGS) entry which is preliminary data.</text>
</comment>
<sequence>IIGGFTEDTEQTNLRSTHISADANSVEVTEVMQSPSLRETEPIMDQAHERRRRPPVPLPRSTSLSERHLIKNKRRRRPPVPPLRSTSLSERHFMKSKKSSTEEASGVGAEHDSFMARKVADYIDGPVVETLTENSSQRRRPPMPLPRSTSLSERHLKKNKRSSTEEASGVGAEGDSFMNRKVADHIDGPTVETLTENSSQ</sequence>
<organism evidence="2 3">
    <name type="scientific">Plakobranchus ocellatus</name>
    <dbReference type="NCBI Taxonomy" id="259542"/>
    <lineage>
        <taxon>Eukaryota</taxon>
        <taxon>Metazoa</taxon>
        <taxon>Spiralia</taxon>
        <taxon>Lophotrochozoa</taxon>
        <taxon>Mollusca</taxon>
        <taxon>Gastropoda</taxon>
        <taxon>Heterobranchia</taxon>
        <taxon>Euthyneura</taxon>
        <taxon>Panpulmonata</taxon>
        <taxon>Sacoglossa</taxon>
        <taxon>Placobranchoidea</taxon>
        <taxon>Plakobranchidae</taxon>
        <taxon>Plakobranchus</taxon>
    </lineage>
</organism>
<feature type="non-terminal residue" evidence="2">
    <location>
        <position position="1"/>
    </location>
</feature>
<reference evidence="2 3" key="1">
    <citation type="journal article" date="2021" name="Elife">
        <title>Chloroplast acquisition without the gene transfer in kleptoplastic sea slugs, Plakobranchus ocellatus.</title>
        <authorList>
            <person name="Maeda T."/>
            <person name="Takahashi S."/>
            <person name="Yoshida T."/>
            <person name="Shimamura S."/>
            <person name="Takaki Y."/>
            <person name="Nagai Y."/>
            <person name="Toyoda A."/>
            <person name="Suzuki Y."/>
            <person name="Arimoto A."/>
            <person name="Ishii H."/>
            <person name="Satoh N."/>
            <person name="Nishiyama T."/>
            <person name="Hasebe M."/>
            <person name="Maruyama T."/>
            <person name="Minagawa J."/>
            <person name="Obokata J."/>
            <person name="Shigenobu S."/>
        </authorList>
    </citation>
    <scope>NUCLEOTIDE SEQUENCE [LARGE SCALE GENOMIC DNA]</scope>
</reference>
<evidence type="ECO:0000313" key="2">
    <source>
        <dbReference type="EMBL" id="GFO24361.1"/>
    </source>
</evidence>
<feature type="compositionally biased region" description="Polar residues" evidence="1">
    <location>
        <begin position="11"/>
        <end position="37"/>
    </location>
</feature>
<dbReference type="EMBL" id="BLXT01005615">
    <property type="protein sequence ID" value="GFO24361.1"/>
    <property type="molecule type" value="Genomic_DNA"/>
</dbReference>
<dbReference type="Proteomes" id="UP000735302">
    <property type="component" value="Unassembled WGS sequence"/>
</dbReference>
<dbReference type="AlphaFoldDB" id="A0AAV4BZ25"/>